<evidence type="ECO:0000313" key="2">
    <source>
        <dbReference type="Proteomes" id="UP000095287"/>
    </source>
</evidence>
<proteinExistence type="predicted"/>
<feature type="compositionally biased region" description="Polar residues" evidence="1">
    <location>
        <begin position="62"/>
        <end position="73"/>
    </location>
</feature>
<protein>
    <submittedName>
        <fullName evidence="3">Uncharacterized protein</fullName>
    </submittedName>
</protein>
<name>A0A1I7ZQZ1_9BILA</name>
<dbReference type="WBParaSite" id="L893_g28724.t1">
    <property type="protein sequence ID" value="L893_g28724.t1"/>
    <property type="gene ID" value="L893_g28724"/>
</dbReference>
<evidence type="ECO:0000313" key="3">
    <source>
        <dbReference type="WBParaSite" id="L893_g28724.t1"/>
    </source>
</evidence>
<dbReference type="Proteomes" id="UP000095287">
    <property type="component" value="Unplaced"/>
</dbReference>
<sequence length="82" mass="9155">MKTRITQYYGRSKEELSLMGAKRRGEEQLLSCKCQQSEACCSKQSAAIDSIGDALVQHIQALDNSRPNRSTEQSDYDAHSMA</sequence>
<evidence type="ECO:0000256" key="1">
    <source>
        <dbReference type="SAM" id="MobiDB-lite"/>
    </source>
</evidence>
<dbReference type="AlphaFoldDB" id="A0A1I7ZQZ1"/>
<accession>A0A1I7ZQZ1</accession>
<feature type="region of interest" description="Disordered" evidence="1">
    <location>
        <begin position="62"/>
        <end position="82"/>
    </location>
</feature>
<organism evidence="2 3">
    <name type="scientific">Steinernema glaseri</name>
    <dbReference type="NCBI Taxonomy" id="37863"/>
    <lineage>
        <taxon>Eukaryota</taxon>
        <taxon>Metazoa</taxon>
        <taxon>Ecdysozoa</taxon>
        <taxon>Nematoda</taxon>
        <taxon>Chromadorea</taxon>
        <taxon>Rhabditida</taxon>
        <taxon>Tylenchina</taxon>
        <taxon>Panagrolaimomorpha</taxon>
        <taxon>Strongyloidoidea</taxon>
        <taxon>Steinernematidae</taxon>
        <taxon>Steinernema</taxon>
    </lineage>
</organism>
<keyword evidence="2" id="KW-1185">Reference proteome</keyword>
<reference evidence="3" key="1">
    <citation type="submission" date="2016-11" db="UniProtKB">
        <authorList>
            <consortium name="WormBaseParasite"/>
        </authorList>
    </citation>
    <scope>IDENTIFICATION</scope>
</reference>